<evidence type="ECO:0000313" key="1">
    <source>
        <dbReference type="EMBL" id="GAG47283.1"/>
    </source>
</evidence>
<comment type="caution">
    <text evidence="1">The sequence shown here is derived from an EMBL/GenBank/DDBJ whole genome shotgun (WGS) entry which is preliminary data.</text>
</comment>
<feature type="non-terminal residue" evidence="1">
    <location>
        <position position="1"/>
    </location>
</feature>
<accession>X0YF25</accession>
<reference evidence="1" key="1">
    <citation type="journal article" date="2014" name="Front. Microbiol.">
        <title>High frequency of phylogenetically diverse reductive dehalogenase-homologous genes in deep subseafloor sedimentary metagenomes.</title>
        <authorList>
            <person name="Kawai M."/>
            <person name="Futagami T."/>
            <person name="Toyoda A."/>
            <person name="Takaki Y."/>
            <person name="Nishi S."/>
            <person name="Hori S."/>
            <person name="Arai W."/>
            <person name="Tsubouchi T."/>
            <person name="Morono Y."/>
            <person name="Uchiyama I."/>
            <person name="Ito T."/>
            <person name="Fujiyama A."/>
            <person name="Inagaki F."/>
            <person name="Takami H."/>
        </authorList>
    </citation>
    <scope>NUCLEOTIDE SEQUENCE</scope>
    <source>
        <strain evidence="1">Expedition CK06-06</strain>
    </source>
</reference>
<dbReference type="Gene3D" id="1.10.730.20">
    <property type="match status" value="1"/>
</dbReference>
<protein>
    <submittedName>
        <fullName evidence="1">Uncharacterized protein</fullName>
    </submittedName>
</protein>
<organism evidence="1">
    <name type="scientific">marine sediment metagenome</name>
    <dbReference type="NCBI Taxonomy" id="412755"/>
    <lineage>
        <taxon>unclassified sequences</taxon>
        <taxon>metagenomes</taxon>
        <taxon>ecological metagenomes</taxon>
    </lineage>
</organism>
<gene>
    <name evidence="1" type="ORF">S01H1_76871</name>
</gene>
<sequence>GVVVEVDVSDSREKYQRCARSWKRRPDVGSDSEYPDVSARDAAVLKELAGE</sequence>
<dbReference type="EMBL" id="BARS01051635">
    <property type="protein sequence ID" value="GAG47283.1"/>
    <property type="molecule type" value="Genomic_DNA"/>
</dbReference>
<dbReference type="AlphaFoldDB" id="X0YF25"/>
<proteinExistence type="predicted"/>
<name>X0YF25_9ZZZZ</name>